<dbReference type="PANTHER" id="PTHR30290">
    <property type="entry name" value="PERIPLASMIC BINDING COMPONENT OF ABC TRANSPORTER"/>
    <property type="match status" value="1"/>
</dbReference>
<gene>
    <name evidence="6" type="ORF">AABD04_17435</name>
</gene>
<keyword evidence="7" id="KW-1185">Reference proteome</keyword>
<dbReference type="EMBL" id="JBBPCN010000001">
    <property type="protein sequence ID" value="MEK8072631.1"/>
    <property type="molecule type" value="Genomic_DNA"/>
</dbReference>
<dbReference type="PROSITE" id="PS51257">
    <property type="entry name" value="PROKAR_LIPOPROTEIN"/>
    <property type="match status" value="1"/>
</dbReference>
<keyword evidence="3 4" id="KW-0732">Signal</keyword>
<dbReference type="RefSeq" id="WP_341441943.1">
    <property type="nucleotide sequence ID" value="NZ_JBBPCN010000001.1"/>
</dbReference>
<sequence length="530" mass="55973">MTPSIARILGAAVALALTAAGCASPSDESSGGAIVLADSQELGGFSPVSGYGALGVSPVYEGLLRPDAVSDSALPDLVPSLADSVPTNIAPRQWRVTLRADVAFSDGTDFDSADVVATYEAVKNPSVASEISTDFDPIVDVVADGSDAVVITMTTDADPSPYLLLGIAPSERVEQAPAADWALNTEPVGTGPYMLDSLRADQAVFTAREDYWGEAPQVTRLVITYTPDDNTRVQRVATGEVSGTSLPPTAVAALDGNDDVKTVGVKSADWRGVSLPAGNAFTSDLQARIAMNLAVDRRRMVDDVLGGYGRPASTPVADVYGDAYEPTAVFPFDLSAAESTLDAAGWRVGAGGIRQKDGATASFELLYNAQDSVRRDLAVAFAAAMQPVGIDVRPRGTGWDEIETRLGDSAVLLGGGDTPYSIDSQVFDTLHTRVDDSSPYANPGNFTAPGLDDALQQARDSASGPENDARYRLIQQLYVEQPSSVFLTFLDHAYAYRDLGWNQSPPILEPHSHGVSWGPWWDLAAWARAQ</sequence>
<evidence type="ECO:0000256" key="3">
    <source>
        <dbReference type="ARBA" id="ARBA00022729"/>
    </source>
</evidence>
<feature type="signal peptide" evidence="4">
    <location>
        <begin position="1"/>
        <end position="19"/>
    </location>
</feature>
<comment type="similarity">
    <text evidence="1">Belongs to the bacterial solute-binding protein 5 family.</text>
</comment>
<dbReference type="Proteomes" id="UP001456513">
    <property type="component" value="Unassembled WGS sequence"/>
</dbReference>
<dbReference type="InterPro" id="IPR000914">
    <property type="entry name" value="SBP_5_dom"/>
</dbReference>
<organism evidence="6 7">
    <name type="scientific">Rhodococcus navarretei</name>
    <dbReference type="NCBI Taxonomy" id="3128981"/>
    <lineage>
        <taxon>Bacteria</taxon>
        <taxon>Bacillati</taxon>
        <taxon>Actinomycetota</taxon>
        <taxon>Actinomycetes</taxon>
        <taxon>Mycobacteriales</taxon>
        <taxon>Nocardiaceae</taxon>
        <taxon>Rhodococcus</taxon>
    </lineage>
</organism>
<evidence type="ECO:0000256" key="1">
    <source>
        <dbReference type="ARBA" id="ARBA00005695"/>
    </source>
</evidence>
<evidence type="ECO:0000313" key="6">
    <source>
        <dbReference type="EMBL" id="MEK8072631.1"/>
    </source>
</evidence>
<name>A0ABU9D0Z1_9NOCA</name>
<dbReference type="InterPro" id="IPR030678">
    <property type="entry name" value="Peptide/Ni-bd"/>
</dbReference>
<dbReference type="PANTHER" id="PTHR30290:SF9">
    <property type="entry name" value="OLIGOPEPTIDE-BINDING PROTEIN APPA"/>
    <property type="match status" value="1"/>
</dbReference>
<accession>A0ABU9D0Z1</accession>
<comment type="caution">
    <text evidence="6">The sequence shown here is derived from an EMBL/GenBank/DDBJ whole genome shotgun (WGS) entry which is preliminary data.</text>
</comment>
<protein>
    <submittedName>
        <fullName evidence="6">ABC transporter substrate-binding protein</fullName>
    </submittedName>
</protein>
<dbReference type="SUPFAM" id="SSF53850">
    <property type="entry name" value="Periplasmic binding protein-like II"/>
    <property type="match status" value="1"/>
</dbReference>
<reference evidence="6 7" key="1">
    <citation type="submission" date="2024-03" db="EMBL/GenBank/DDBJ databases">
        <title>Rhodococcus navarretei sp. nov. and Pseudarthrobacter quantumdoti sp. nov., two new species with the ability to biosynthesize Quantum Dots isolated from soil samples at Union Glacier, Antarctica.</title>
        <authorList>
            <person name="Vargas M."/>
        </authorList>
    </citation>
    <scope>NUCLEOTIDE SEQUENCE [LARGE SCALE GENOMIC DNA]</scope>
    <source>
        <strain evidence="6 7">EXRC-4A-4</strain>
    </source>
</reference>
<dbReference type="PIRSF" id="PIRSF002741">
    <property type="entry name" value="MppA"/>
    <property type="match status" value="1"/>
</dbReference>
<evidence type="ECO:0000313" key="7">
    <source>
        <dbReference type="Proteomes" id="UP001456513"/>
    </source>
</evidence>
<dbReference type="Gene3D" id="3.10.105.10">
    <property type="entry name" value="Dipeptide-binding Protein, Domain 3"/>
    <property type="match status" value="1"/>
</dbReference>
<dbReference type="Gene3D" id="3.40.190.10">
    <property type="entry name" value="Periplasmic binding protein-like II"/>
    <property type="match status" value="1"/>
</dbReference>
<proteinExistence type="inferred from homology"/>
<evidence type="ECO:0000256" key="2">
    <source>
        <dbReference type="ARBA" id="ARBA00022448"/>
    </source>
</evidence>
<keyword evidence="2" id="KW-0813">Transport</keyword>
<evidence type="ECO:0000259" key="5">
    <source>
        <dbReference type="Pfam" id="PF00496"/>
    </source>
</evidence>
<evidence type="ECO:0000256" key="4">
    <source>
        <dbReference type="SAM" id="SignalP"/>
    </source>
</evidence>
<dbReference type="InterPro" id="IPR039424">
    <property type="entry name" value="SBP_5"/>
</dbReference>
<feature type="domain" description="Solute-binding protein family 5" evidence="5">
    <location>
        <begin position="77"/>
        <end position="418"/>
    </location>
</feature>
<dbReference type="Pfam" id="PF00496">
    <property type="entry name" value="SBP_bac_5"/>
    <property type="match status" value="1"/>
</dbReference>
<dbReference type="Gene3D" id="3.90.76.10">
    <property type="entry name" value="Dipeptide-binding Protein, Domain 1"/>
    <property type="match status" value="1"/>
</dbReference>
<feature type="chain" id="PRO_5046317071" evidence="4">
    <location>
        <begin position="20"/>
        <end position="530"/>
    </location>
</feature>